<evidence type="ECO:0000313" key="6">
    <source>
        <dbReference type="Proteomes" id="UP001191082"/>
    </source>
</evidence>
<dbReference type="SUPFAM" id="SSF51735">
    <property type="entry name" value="NAD(P)-binding Rossmann-fold domains"/>
    <property type="match status" value="1"/>
</dbReference>
<dbReference type="InterPro" id="IPR013328">
    <property type="entry name" value="6PGD_dom2"/>
</dbReference>
<dbReference type="PANTHER" id="PTHR22981:SF7">
    <property type="entry name" value="3-HYDROXYISOBUTYRATE DEHYDROGENASE, MITOCHONDRIAL"/>
    <property type="match status" value="1"/>
</dbReference>
<dbReference type="InterPro" id="IPR015815">
    <property type="entry name" value="HIBADH-related"/>
</dbReference>
<feature type="domain" description="3-hydroxyisobutyrate dehydrogenase-like NAD-binding" evidence="4">
    <location>
        <begin position="167"/>
        <end position="288"/>
    </location>
</feature>
<keyword evidence="2" id="KW-0520">NAD</keyword>
<dbReference type="Gene3D" id="3.40.50.720">
    <property type="entry name" value="NAD(P)-binding Rossmann-like Domain"/>
    <property type="match status" value="1"/>
</dbReference>
<dbReference type="PANTHER" id="PTHR22981">
    <property type="entry name" value="3-HYDROXYISOBUTYRATE DEHYDROGENASE-RELATED"/>
    <property type="match status" value="1"/>
</dbReference>
<dbReference type="Pfam" id="PF14833">
    <property type="entry name" value="NAD_binding_11"/>
    <property type="match status" value="1"/>
</dbReference>
<sequence length="305" mass="30913">MSKQTVGLIGIGMMGAPMARNMAKAGFQVILCDVDTARARELAGEIGGEVAETPAALAGMTETVVTMLPNSAIVEAVLFGETGLASAAPKGLTVVEMSSGDPNATIGFGAKLAEQGVQLIDAPVSGGVPRAKAGTLTIMVGGDEAVFKAANPVLSSMGTATHVGILGAGQAMKALNNLVSAGGFLIGIEALLIGQKFGLDAGVMVDILNSSSGMNNSTKNKFKQYVLSRDFDAGGFALSLMAKDVGIAMNVAHATKTPAPFSAACADLWAAANNMLGQGADHTAITRMCETFAGFELEQSKEAAQ</sequence>
<keyword evidence="1" id="KW-0560">Oxidoreductase</keyword>
<evidence type="ECO:0000256" key="1">
    <source>
        <dbReference type="ARBA" id="ARBA00023002"/>
    </source>
</evidence>
<name>A0ABY2X6T4_9RHOB</name>
<dbReference type="InterPro" id="IPR008927">
    <property type="entry name" value="6-PGluconate_DH-like_C_sf"/>
</dbReference>
<evidence type="ECO:0000313" key="5">
    <source>
        <dbReference type="EMBL" id="TMV11485.1"/>
    </source>
</evidence>
<evidence type="ECO:0000259" key="4">
    <source>
        <dbReference type="Pfam" id="PF14833"/>
    </source>
</evidence>
<comment type="caution">
    <text evidence="5">The sequence shown here is derived from an EMBL/GenBank/DDBJ whole genome shotgun (WGS) entry which is preliminary data.</text>
</comment>
<dbReference type="Pfam" id="PF03446">
    <property type="entry name" value="NAD_binding_2"/>
    <property type="match status" value="1"/>
</dbReference>
<dbReference type="RefSeq" id="WP_138864551.1">
    <property type="nucleotide sequence ID" value="NZ_VCPC01000003.1"/>
</dbReference>
<accession>A0ABY2X6T4</accession>
<dbReference type="PIRSF" id="PIRSF000103">
    <property type="entry name" value="HIBADH"/>
    <property type="match status" value="1"/>
</dbReference>
<dbReference type="InterPro" id="IPR029154">
    <property type="entry name" value="HIBADH-like_NADP-bd"/>
</dbReference>
<evidence type="ECO:0000259" key="3">
    <source>
        <dbReference type="Pfam" id="PF03446"/>
    </source>
</evidence>
<dbReference type="InterPro" id="IPR036291">
    <property type="entry name" value="NAD(P)-bd_dom_sf"/>
</dbReference>
<dbReference type="SUPFAM" id="SSF48179">
    <property type="entry name" value="6-phosphogluconate dehydrogenase C-terminal domain-like"/>
    <property type="match status" value="1"/>
</dbReference>
<dbReference type="InterPro" id="IPR006115">
    <property type="entry name" value="6PGDH_NADP-bd"/>
</dbReference>
<evidence type="ECO:0000256" key="2">
    <source>
        <dbReference type="ARBA" id="ARBA00023027"/>
    </source>
</evidence>
<gene>
    <name evidence="5" type="ORF">FGK64_14480</name>
</gene>
<protein>
    <submittedName>
        <fullName evidence="5">NAD(P)-dependent oxidoreductase</fullName>
    </submittedName>
</protein>
<dbReference type="EMBL" id="VCPC01000003">
    <property type="protein sequence ID" value="TMV11485.1"/>
    <property type="molecule type" value="Genomic_DNA"/>
</dbReference>
<dbReference type="Gene3D" id="1.10.1040.10">
    <property type="entry name" value="N-(1-d-carboxylethyl)-l-norvaline Dehydrogenase, domain 2"/>
    <property type="match status" value="1"/>
</dbReference>
<proteinExistence type="predicted"/>
<organism evidence="5 6">
    <name type="scientific">Arenibacterium halophilum</name>
    <dbReference type="NCBI Taxonomy" id="2583821"/>
    <lineage>
        <taxon>Bacteria</taxon>
        <taxon>Pseudomonadati</taxon>
        <taxon>Pseudomonadota</taxon>
        <taxon>Alphaproteobacteria</taxon>
        <taxon>Rhodobacterales</taxon>
        <taxon>Paracoccaceae</taxon>
        <taxon>Arenibacterium</taxon>
    </lineage>
</organism>
<reference evidence="5 6" key="1">
    <citation type="submission" date="2019-05" db="EMBL/GenBank/DDBJ databases">
        <title>Marivita sp. nov. isolated from sea sediment.</title>
        <authorList>
            <person name="Kim W."/>
        </authorList>
    </citation>
    <scope>NUCLEOTIDE SEQUENCE [LARGE SCALE GENOMIC DNA]</scope>
    <source>
        <strain evidence="5 6">CAU 1492</strain>
    </source>
</reference>
<dbReference type="Proteomes" id="UP001191082">
    <property type="component" value="Unassembled WGS sequence"/>
</dbReference>
<keyword evidence="6" id="KW-1185">Reference proteome</keyword>
<feature type="domain" description="6-phosphogluconate dehydrogenase NADP-binding" evidence="3">
    <location>
        <begin position="5"/>
        <end position="162"/>
    </location>
</feature>